<evidence type="ECO:0000313" key="2">
    <source>
        <dbReference type="Proteomes" id="UP001607302"/>
    </source>
</evidence>
<name>A0ABD2A2A7_VESSQ</name>
<comment type="caution">
    <text evidence="1">The sequence shown here is derived from an EMBL/GenBank/DDBJ whole genome shotgun (WGS) entry which is preliminary data.</text>
</comment>
<dbReference type="Proteomes" id="UP001607302">
    <property type="component" value="Unassembled WGS sequence"/>
</dbReference>
<dbReference type="EMBL" id="JAUDFV010000156">
    <property type="protein sequence ID" value="KAL2714744.1"/>
    <property type="molecule type" value="Genomic_DNA"/>
</dbReference>
<sequence length="165" mass="18358">MISLAYMSLNRSHRIPNTDLLGQITKDRQRRAHFSRRTIRATAIKIKLVGGSLKCRDDYLTVRKNRLTFAGSFRIFIFSSFDCGSFEPGVETFSISKNAASELNLMQEGKNLLLCSEITRDLEWWGVGLDGLYYGICNYQDHVSLGEQGESCDEGVGDGGGCSGE</sequence>
<dbReference type="AlphaFoldDB" id="A0ABD2A2A7"/>
<evidence type="ECO:0000313" key="1">
    <source>
        <dbReference type="EMBL" id="KAL2714744.1"/>
    </source>
</evidence>
<gene>
    <name evidence="1" type="ORF">V1478_015929</name>
</gene>
<accession>A0ABD2A2A7</accession>
<keyword evidence="2" id="KW-1185">Reference proteome</keyword>
<organism evidence="1 2">
    <name type="scientific">Vespula squamosa</name>
    <name type="common">Southern yellow jacket</name>
    <name type="synonym">Wasp</name>
    <dbReference type="NCBI Taxonomy" id="30214"/>
    <lineage>
        <taxon>Eukaryota</taxon>
        <taxon>Metazoa</taxon>
        <taxon>Ecdysozoa</taxon>
        <taxon>Arthropoda</taxon>
        <taxon>Hexapoda</taxon>
        <taxon>Insecta</taxon>
        <taxon>Pterygota</taxon>
        <taxon>Neoptera</taxon>
        <taxon>Endopterygota</taxon>
        <taxon>Hymenoptera</taxon>
        <taxon>Apocrita</taxon>
        <taxon>Aculeata</taxon>
        <taxon>Vespoidea</taxon>
        <taxon>Vespidae</taxon>
        <taxon>Vespinae</taxon>
        <taxon>Vespula</taxon>
    </lineage>
</organism>
<proteinExistence type="predicted"/>
<protein>
    <submittedName>
        <fullName evidence="1">Uncharacterized protein</fullName>
    </submittedName>
</protein>
<reference evidence="1 2" key="1">
    <citation type="journal article" date="2024" name="Ann. Entomol. Soc. Am.">
        <title>Genomic analyses of the southern and eastern yellowjacket wasps (Hymenoptera: Vespidae) reveal evolutionary signatures of social life.</title>
        <authorList>
            <person name="Catto M.A."/>
            <person name="Caine P.B."/>
            <person name="Orr S.E."/>
            <person name="Hunt B.G."/>
            <person name="Goodisman M.A.D."/>
        </authorList>
    </citation>
    <scope>NUCLEOTIDE SEQUENCE [LARGE SCALE GENOMIC DNA]</scope>
    <source>
        <strain evidence="1">233</strain>
        <tissue evidence="1">Head and thorax</tissue>
    </source>
</reference>